<sequence length="164" mass="19411">MDYEQVLEQYRPMISAIIRDFNIYKDFEDYEQIAMLALWKATQIYDEERGAFSSIAYTLMKRAVGDALRKNIQAAKQTPVESDTLQHLTESSTDENETLEWLILIFEKLSPEERKLSHMYWIEEIPNEELAERFQISYDGVTKRKYRLLTKLKKIASSIQKNET</sequence>
<evidence type="ECO:0000256" key="4">
    <source>
        <dbReference type="ARBA" id="ARBA00023163"/>
    </source>
</evidence>
<dbReference type="PANTHER" id="PTHR30385">
    <property type="entry name" value="SIGMA FACTOR F FLAGELLAR"/>
    <property type="match status" value="1"/>
</dbReference>
<evidence type="ECO:0000256" key="1">
    <source>
        <dbReference type="ARBA" id="ARBA00023015"/>
    </source>
</evidence>
<evidence type="ECO:0000313" key="7">
    <source>
        <dbReference type="Proteomes" id="UP001596976"/>
    </source>
</evidence>
<reference evidence="7" key="1">
    <citation type="journal article" date="2019" name="Int. J. Syst. Evol. Microbiol.">
        <title>The Global Catalogue of Microorganisms (GCM) 10K type strain sequencing project: providing services to taxonomists for standard genome sequencing and annotation.</title>
        <authorList>
            <consortium name="The Broad Institute Genomics Platform"/>
            <consortium name="The Broad Institute Genome Sequencing Center for Infectious Disease"/>
            <person name="Wu L."/>
            <person name="Ma J."/>
        </authorList>
    </citation>
    <scope>NUCLEOTIDE SEQUENCE [LARGE SCALE GENOMIC DNA]</scope>
    <source>
        <strain evidence="7">CCUG 63563</strain>
    </source>
</reference>
<dbReference type="NCBIfam" id="TIGR02937">
    <property type="entry name" value="sigma70-ECF"/>
    <property type="match status" value="1"/>
</dbReference>
<dbReference type="Pfam" id="PF04542">
    <property type="entry name" value="Sigma70_r2"/>
    <property type="match status" value="1"/>
</dbReference>
<dbReference type="SUPFAM" id="SSF88946">
    <property type="entry name" value="Sigma2 domain of RNA polymerase sigma factors"/>
    <property type="match status" value="1"/>
</dbReference>
<feature type="domain" description="RNA polymerase sigma-70 region 2" evidence="5">
    <location>
        <begin position="8"/>
        <end position="71"/>
    </location>
</feature>
<keyword evidence="3" id="KW-0238">DNA-binding</keyword>
<dbReference type="Gene3D" id="1.10.1740.10">
    <property type="match status" value="1"/>
</dbReference>
<dbReference type="InterPro" id="IPR007627">
    <property type="entry name" value="RNA_pol_sigma70_r2"/>
</dbReference>
<gene>
    <name evidence="6" type="ORF">ACFQ0V_12665</name>
</gene>
<keyword evidence="7" id="KW-1185">Reference proteome</keyword>
<dbReference type="EMBL" id="JBHTJF010000043">
    <property type="protein sequence ID" value="MFD0944594.1"/>
    <property type="molecule type" value="Genomic_DNA"/>
</dbReference>
<dbReference type="InterPro" id="IPR013325">
    <property type="entry name" value="RNA_pol_sigma_r2"/>
</dbReference>
<keyword evidence="1" id="KW-0805">Transcription regulation</keyword>
<protein>
    <submittedName>
        <fullName evidence="6">Sigma-70 family RNA polymerase sigma factor</fullName>
    </submittedName>
</protein>
<accession>A0ABW3H0B8</accession>
<dbReference type="InterPro" id="IPR013324">
    <property type="entry name" value="RNA_pol_sigma_r3/r4-like"/>
</dbReference>
<evidence type="ECO:0000259" key="5">
    <source>
        <dbReference type="Pfam" id="PF04542"/>
    </source>
</evidence>
<organism evidence="6 7">
    <name type="scientific">Savagea faecisuis</name>
    <dbReference type="NCBI Taxonomy" id="1274803"/>
    <lineage>
        <taxon>Bacteria</taxon>
        <taxon>Bacillati</taxon>
        <taxon>Bacillota</taxon>
        <taxon>Bacilli</taxon>
        <taxon>Bacillales</taxon>
        <taxon>Caryophanaceae</taxon>
        <taxon>Savagea</taxon>
    </lineage>
</organism>
<evidence type="ECO:0000256" key="2">
    <source>
        <dbReference type="ARBA" id="ARBA00023082"/>
    </source>
</evidence>
<evidence type="ECO:0000256" key="3">
    <source>
        <dbReference type="ARBA" id="ARBA00023125"/>
    </source>
</evidence>
<comment type="caution">
    <text evidence="6">The sequence shown here is derived from an EMBL/GenBank/DDBJ whole genome shotgun (WGS) entry which is preliminary data.</text>
</comment>
<dbReference type="Gene3D" id="1.10.10.10">
    <property type="entry name" value="Winged helix-like DNA-binding domain superfamily/Winged helix DNA-binding domain"/>
    <property type="match status" value="1"/>
</dbReference>
<evidence type="ECO:0000313" key="6">
    <source>
        <dbReference type="EMBL" id="MFD0944594.1"/>
    </source>
</evidence>
<dbReference type="InterPro" id="IPR014284">
    <property type="entry name" value="RNA_pol_sigma-70_dom"/>
</dbReference>
<dbReference type="Proteomes" id="UP001596976">
    <property type="component" value="Unassembled WGS sequence"/>
</dbReference>
<keyword evidence="2" id="KW-0731">Sigma factor</keyword>
<keyword evidence="4" id="KW-0804">Transcription</keyword>
<dbReference type="InterPro" id="IPR036388">
    <property type="entry name" value="WH-like_DNA-bd_sf"/>
</dbReference>
<dbReference type="RefSeq" id="WP_381014243.1">
    <property type="nucleotide sequence ID" value="NZ_JBHTJF010000043.1"/>
</dbReference>
<dbReference type="SUPFAM" id="SSF88659">
    <property type="entry name" value="Sigma3 and sigma4 domains of RNA polymerase sigma factors"/>
    <property type="match status" value="1"/>
</dbReference>
<name>A0ABW3H0B8_9BACL</name>
<proteinExistence type="predicted"/>